<feature type="domain" description="Transglutaminase-like" evidence="3">
    <location>
        <begin position="407"/>
        <end position="478"/>
    </location>
</feature>
<gene>
    <name evidence="4" type="ORF">JHT90_13315</name>
</gene>
<evidence type="ECO:0000256" key="2">
    <source>
        <dbReference type="SAM" id="Phobius"/>
    </source>
</evidence>
<dbReference type="InterPro" id="IPR052901">
    <property type="entry name" value="Bact_TGase-like"/>
</dbReference>
<dbReference type="InterPro" id="IPR002931">
    <property type="entry name" value="Transglutaminase-like"/>
</dbReference>
<keyword evidence="5" id="KW-1185">Reference proteome</keyword>
<feature type="transmembrane region" description="Helical" evidence="2">
    <location>
        <begin position="106"/>
        <end position="124"/>
    </location>
</feature>
<dbReference type="EMBL" id="CP067393">
    <property type="protein sequence ID" value="QQP85344.1"/>
    <property type="molecule type" value="Genomic_DNA"/>
</dbReference>
<dbReference type="SMART" id="SM00460">
    <property type="entry name" value="TGc"/>
    <property type="match status" value="1"/>
</dbReference>
<feature type="region of interest" description="Disordered" evidence="1">
    <location>
        <begin position="337"/>
        <end position="356"/>
    </location>
</feature>
<dbReference type="InterPro" id="IPR038765">
    <property type="entry name" value="Papain-like_cys_pep_sf"/>
</dbReference>
<dbReference type="AlphaFoldDB" id="A0A974NF33"/>
<dbReference type="InterPro" id="IPR021878">
    <property type="entry name" value="TgpA_N"/>
</dbReference>
<feature type="transmembrane region" description="Helical" evidence="2">
    <location>
        <begin position="554"/>
        <end position="577"/>
    </location>
</feature>
<feature type="transmembrane region" description="Helical" evidence="2">
    <location>
        <begin position="12"/>
        <end position="40"/>
    </location>
</feature>
<feature type="compositionally biased region" description="Polar residues" evidence="1">
    <location>
        <begin position="342"/>
        <end position="355"/>
    </location>
</feature>
<dbReference type="Pfam" id="PF13559">
    <property type="entry name" value="DUF4129"/>
    <property type="match status" value="1"/>
</dbReference>
<dbReference type="InterPro" id="IPR025403">
    <property type="entry name" value="TgpA-like_C"/>
</dbReference>
<protein>
    <submittedName>
        <fullName evidence="4">DUF3488 domain-containing transglutaminase family protein</fullName>
    </submittedName>
</protein>
<dbReference type="PANTHER" id="PTHR42736">
    <property type="entry name" value="PROTEIN-GLUTAMINE GAMMA-GLUTAMYLTRANSFERASE"/>
    <property type="match status" value="1"/>
</dbReference>
<evidence type="ECO:0000313" key="4">
    <source>
        <dbReference type="EMBL" id="QQP85344.1"/>
    </source>
</evidence>
<keyword evidence="2" id="KW-0472">Membrane</keyword>
<keyword evidence="2" id="KW-0812">Transmembrane</keyword>
<dbReference type="SUPFAM" id="SSF54001">
    <property type="entry name" value="Cysteine proteinases"/>
    <property type="match status" value="1"/>
</dbReference>
<dbReference type="Proteomes" id="UP000595278">
    <property type="component" value="Chromosome"/>
</dbReference>
<keyword evidence="2" id="KW-1133">Transmembrane helix</keyword>
<proteinExistence type="predicted"/>
<dbReference type="RefSeq" id="WP_201091838.1">
    <property type="nucleotide sequence ID" value="NZ_CP067393.1"/>
</dbReference>
<feature type="transmembrane region" description="Helical" evidence="2">
    <location>
        <begin position="163"/>
        <end position="182"/>
    </location>
</feature>
<accession>A0A974NF33</accession>
<evidence type="ECO:0000259" key="3">
    <source>
        <dbReference type="SMART" id="SM00460"/>
    </source>
</evidence>
<dbReference type="KEGG" id="eaz:JHT90_13315"/>
<reference evidence="4 5" key="1">
    <citation type="submission" date="2021-01" db="EMBL/GenBank/DDBJ databases">
        <title>Entomomonas sp. F2A isolated from a house cricket (Acheta domesticus).</title>
        <authorList>
            <person name="Spergser J."/>
            <person name="Busse H.-J."/>
        </authorList>
    </citation>
    <scope>NUCLEOTIDE SEQUENCE [LARGE SCALE GENOMIC DNA]</scope>
    <source>
        <strain evidence="4 5">F2A</strain>
    </source>
</reference>
<feature type="transmembrane region" description="Helical" evidence="2">
    <location>
        <begin position="60"/>
        <end position="75"/>
    </location>
</feature>
<dbReference type="PANTHER" id="PTHR42736:SF1">
    <property type="entry name" value="PROTEIN-GLUTAMINE GAMMA-GLUTAMYLTRANSFERASE"/>
    <property type="match status" value="1"/>
</dbReference>
<organism evidence="4 5">
    <name type="scientific">Entomomonas asaccharolytica</name>
    <dbReference type="NCBI Taxonomy" id="2785331"/>
    <lineage>
        <taxon>Bacteria</taxon>
        <taxon>Pseudomonadati</taxon>
        <taxon>Pseudomonadota</taxon>
        <taxon>Gammaproteobacteria</taxon>
        <taxon>Pseudomonadales</taxon>
        <taxon>Pseudomonadaceae</taxon>
        <taxon>Entomomonas</taxon>
    </lineage>
</organism>
<dbReference type="Pfam" id="PF11992">
    <property type="entry name" value="TgpA_N"/>
    <property type="match status" value="1"/>
</dbReference>
<sequence>MTENTALVTRNGLTWLLIAQALAIFPLLFYLPWWTLGLWLGCAVWRIQIYRMKFNYPNKIIKVGLIVIIGIGIYFTRGTVLGLEGGLALLVAAFSLKLIELKTKRDALVILYIGFLVVTSLYLYDNSFAWVSYSLLPIVTLMAALIGLNQIKLAIHPLATMKLATILLLQAIPLMLVLFFFFPRLDPLWTLPMPKKQQTTGVSNKMTPGEIANMTKSSELVLRATFTDGNIPPRNKLYWRALTLESYNGRTWSQAWDVEYSIGREPSWRAIPNNRDETSYNIIMQPSSQTWVIALDTAQTLPNQVARLADFHLERNKPIDTVYSYQLTSTFNALKEPDRTPRTNINQQLPVNNSDPRARAFGEELRKTYQGNTSQIVDALLKRFHNEPYHYTLNTPDLGQNSVDAFFFDTKRGFCEHYASATTFILRAAGVPARVILGYQGGEINTAGNFVQVRQFDAHAWVEYWEQGKGWVTIDPTFQVAPSRIERGLNEALSEEEQAQTGNNALIGYGADSILTKLRMGWENFNNEWDIFISSYNSDQQRGILQRLFGKTNLTYLGVLLVIGIILITAIWMLLLFKPWKREQDPVLRYYQQFEKLLATHGIRREIGEGPTDFALRAMQALPNYQKQIKAFHEAFIAQQYAGQNSLDILKQALKAFRKALPWKKKITG</sequence>
<dbReference type="Gene3D" id="3.10.620.30">
    <property type="match status" value="1"/>
</dbReference>
<evidence type="ECO:0000256" key="1">
    <source>
        <dbReference type="SAM" id="MobiDB-lite"/>
    </source>
</evidence>
<feature type="transmembrane region" description="Helical" evidence="2">
    <location>
        <begin position="130"/>
        <end position="151"/>
    </location>
</feature>
<dbReference type="Pfam" id="PF01841">
    <property type="entry name" value="Transglut_core"/>
    <property type="match status" value="1"/>
</dbReference>
<evidence type="ECO:0000313" key="5">
    <source>
        <dbReference type="Proteomes" id="UP000595278"/>
    </source>
</evidence>
<name>A0A974NF33_9GAMM</name>